<name>A0A6A8AE25_9HYPH</name>
<evidence type="ECO:0000256" key="10">
    <source>
        <dbReference type="ARBA" id="ARBA00023316"/>
    </source>
</evidence>
<dbReference type="SUPFAM" id="SSF53955">
    <property type="entry name" value="Lysozyme-like"/>
    <property type="match status" value="1"/>
</dbReference>
<organism evidence="14 15">
    <name type="scientific">Endobacterium cereale</name>
    <dbReference type="NCBI Taxonomy" id="2663029"/>
    <lineage>
        <taxon>Bacteria</taxon>
        <taxon>Pseudomonadati</taxon>
        <taxon>Pseudomonadota</taxon>
        <taxon>Alphaproteobacteria</taxon>
        <taxon>Hyphomicrobiales</taxon>
        <taxon>Rhizobiaceae</taxon>
        <taxon>Endobacterium</taxon>
    </lineage>
</organism>
<keyword evidence="9 11" id="KW-0472">Membrane</keyword>
<dbReference type="PANTHER" id="PTHR30400:SF0">
    <property type="entry name" value="BIOSYNTHETIC PEPTIDOGLYCAN TRANSGLYCOSYLASE"/>
    <property type="match status" value="1"/>
</dbReference>
<evidence type="ECO:0000256" key="12">
    <source>
        <dbReference type="SAM" id="MobiDB-lite"/>
    </source>
</evidence>
<keyword evidence="1 11" id="KW-1003">Cell membrane</keyword>
<dbReference type="InterPro" id="IPR036950">
    <property type="entry name" value="PBP_transglycosylase"/>
</dbReference>
<keyword evidence="7 11" id="KW-0573">Peptidoglycan synthesis</keyword>
<comment type="pathway">
    <text evidence="11">Cell wall biogenesis; peptidoglycan biosynthesis.</text>
</comment>
<keyword evidence="15" id="KW-1185">Reference proteome</keyword>
<dbReference type="GO" id="GO:0009274">
    <property type="term" value="C:peptidoglycan-based cell wall"/>
    <property type="evidence" value="ECO:0007669"/>
    <property type="project" value="InterPro"/>
</dbReference>
<comment type="function">
    <text evidence="11">Peptidoglycan polymerase that catalyzes glycan chain elongation from lipid-linked precursors.</text>
</comment>
<dbReference type="GO" id="GO:0071555">
    <property type="term" value="P:cell wall organization"/>
    <property type="evidence" value="ECO:0007669"/>
    <property type="project" value="UniProtKB-KW"/>
</dbReference>
<keyword evidence="4 11" id="KW-0808">Transferase</keyword>
<evidence type="ECO:0000256" key="3">
    <source>
        <dbReference type="ARBA" id="ARBA00022676"/>
    </source>
</evidence>
<comment type="subcellular location">
    <subcellularLocation>
        <location evidence="11">Cell inner membrane</location>
        <topology evidence="11">Single-pass membrane protein</topology>
    </subcellularLocation>
</comment>
<dbReference type="GO" id="GO:0005886">
    <property type="term" value="C:plasma membrane"/>
    <property type="evidence" value="ECO:0007669"/>
    <property type="project" value="UniProtKB-SubCell"/>
</dbReference>
<evidence type="ECO:0000259" key="13">
    <source>
        <dbReference type="Pfam" id="PF00912"/>
    </source>
</evidence>
<feature type="domain" description="Glycosyl transferase family 51" evidence="13">
    <location>
        <begin position="77"/>
        <end position="239"/>
    </location>
</feature>
<gene>
    <name evidence="11 14" type="primary">mtgA</name>
    <name evidence="14" type="ORF">GAO09_18340</name>
</gene>
<comment type="caution">
    <text evidence="14">The sequence shown here is derived from an EMBL/GenBank/DDBJ whole genome shotgun (WGS) entry which is preliminary data.</text>
</comment>
<accession>A0A6A8AE25</accession>
<comment type="similarity">
    <text evidence="11">Belongs to the glycosyltransferase 51 family.</text>
</comment>
<reference evidence="14 15" key="1">
    <citation type="submission" date="2019-11" db="EMBL/GenBank/DDBJ databases">
        <title>Genome analysis of Rhizobacterium cereale a novel genus and species isolated from maize roots in North Spain.</title>
        <authorList>
            <person name="Menendez E."/>
            <person name="Flores-Felix J.D."/>
            <person name="Ramirez-Bahena M.-H."/>
            <person name="Igual J.M."/>
            <person name="Garcia-Fraile P."/>
            <person name="Peix A."/>
            <person name="Velazquez E."/>
        </authorList>
    </citation>
    <scope>NUCLEOTIDE SEQUENCE [LARGE SCALE GENOMIC DNA]</scope>
    <source>
        <strain evidence="14 15">RZME27</strain>
    </source>
</reference>
<proteinExistence type="inferred from homology"/>
<dbReference type="GO" id="GO:0009252">
    <property type="term" value="P:peptidoglycan biosynthetic process"/>
    <property type="evidence" value="ECO:0007669"/>
    <property type="project" value="UniProtKB-UniRule"/>
</dbReference>
<comment type="catalytic activity">
    <reaction evidence="11">
        <text>[GlcNAc-(1-&gt;4)-Mur2Ac(oyl-L-Ala-gamma-D-Glu-L-Lys-D-Ala-D-Ala)](n)-di-trans,octa-cis-undecaprenyl diphosphate + beta-D-GlcNAc-(1-&gt;4)-Mur2Ac(oyl-L-Ala-gamma-D-Glu-L-Lys-D-Ala-D-Ala)-di-trans,octa-cis-undecaprenyl diphosphate = [GlcNAc-(1-&gt;4)-Mur2Ac(oyl-L-Ala-gamma-D-Glu-L-Lys-D-Ala-D-Ala)](n+1)-di-trans,octa-cis-undecaprenyl diphosphate + di-trans,octa-cis-undecaprenyl diphosphate + H(+)</text>
        <dbReference type="Rhea" id="RHEA:23708"/>
        <dbReference type="Rhea" id="RHEA-COMP:9602"/>
        <dbReference type="Rhea" id="RHEA-COMP:9603"/>
        <dbReference type="ChEBI" id="CHEBI:15378"/>
        <dbReference type="ChEBI" id="CHEBI:58405"/>
        <dbReference type="ChEBI" id="CHEBI:60033"/>
        <dbReference type="ChEBI" id="CHEBI:78435"/>
        <dbReference type="EC" id="2.4.99.28"/>
    </reaction>
</comment>
<evidence type="ECO:0000256" key="2">
    <source>
        <dbReference type="ARBA" id="ARBA00022519"/>
    </source>
</evidence>
<dbReference type="EC" id="2.4.99.28" evidence="11"/>
<feature type="transmembrane region" description="Helical" evidence="11">
    <location>
        <begin position="34"/>
        <end position="58"/>
    </location>
</feature>
<keyword evidence="6 11" id="KW-0133">Cell shape</keyword>
<keyword evidence="10 11" id="KW-0961">Cell wall biogenesis/degradation</keyword>
<sequence length="254" mass="28600">MSAILDISPVEQHDRKEEQPVARSRHRRMLSSPFVRHAVLVIAAFLILPYFLVVLYAIPFIRPISTLMIADLAMLRGYDRQWTSFEDISPNLVRSVMMSEDGQFCAHGGVDWNQMRGVVQDALDGSSTRGASTIPMQTVKNLFLWNGRSFLRKGLEMPLALWADFVWSKERMMEIYLNVAEMGPQTYGANAAAQRHFKTSASKLSRRQAALLAVSLPNPIIRVASKPGRGMQRLASVVERRAQGAGDYITCLYR</sequence>
<dbReference type="Proteomes" id="UP000435138">
    <property type="component" value="Unassembled WGS sequence"/>
</dbReference>
<dbReference type="InterPro" id="IPR001264">
    <property type="entry name" value="Glyco_trans_51"/>
</dbReference>
<dbReference type="Pfam" id="PF00912">
    <property type="entry name" value="Transgly"/>
    <property type="match status" value="1"/>
</dbReference>
<evidence type="ECO:0000256" key="8">
    <source>
        <dbReference type="ARBA" id="ARBA00022989"/>
    </source>
</evidence>
<dbReference type="Gene3D" id="1.10.3810.10">
    <property type="entry name" value="Biosynthetic peptidoglycan transglycosylase-like"/>
    <property type="match status" value="1"/>
</dbReference>
<evidence type="ECO:0000256" key="1">
    <source>
        <dbReference type="ARBA" id="ARBA00022475"/>
    </source>
</evidence>
<evidence type="ECO:0000256" key="7">
    <source>
        <dbReference type="ARBA" id="ARBA00022984"/>
    </source>
</evidence>
<dbReference type="GO" id="GO:0016763">
    <property type="term" value="F:pentosyltransferase activity"/>
    <property type="evidence" value="ECO:0007669"/>
    <property type="project" value="InterPro"/>
</dbReference>
<evidence type="ECO:0000256" key="6">
    <source>
        <dbReference type="ARBA" id="ARBA00022960"/>
    </source>
</evidence>
<keyword evidence="5 11" id="KW-0812">Transmembrane</keyword>
<dbReference type="EMBL" id="WIXI01000046">
    <property type="protein sequence ID" value="MQY48000.1"/>
    <property type="molecule type" value="Genomic_DNA"/>
</dbReference>
<evidence type="ECO:0000256" key="4">
    <source>
        <dbReference type="ARBA" id="ARBA00022679"/>
    </source>
</evidence>
<dbReference type="UniPathway" id="UPA00219"/>
<evidence type="ECO:0000313" key="15">
    <source>
        <dbReference type="Proteomes" id="UP000435138"/>
    </source>
</evidence>
<evidence type="ECO:0000256" key="5">
    <source>
        <dbReference type="ARBA" id="ARBA00022692"/>
    </source>
</evidence>
<dbReference type="InterPro" id="IPR011812">
    <property type="entry name" value="Pep_trsgly"/>
</dbReference>
<dbReference type="HAMAP" id="MF_00766">
    <property type="entry name" value="PGT_MtgA"/>
    <property type="match status" value="1"/>
</dbReference>
<dbReference type="AlphaFoldDB" id="A0A6A8AE25"/>
<dbReference type="GO" id="GO:0008360">
    <property type="term" value="P:regulation of cell shape"/>
    <property type="evidence" value="ECO:0007669"/>
    <property type="project" value="UniProtKB-KW"/>
</dbReference>
<evidence type="ECO:0000256" key="9">
    <source>
        <dbReference type="ARBA" id="ARBA00023136"/>
    </source>
</evidence>
<dbReference type="PANTHER" id="PTHR30400">
    <property type="entry name" value="MONOFUNCTIONAL BIOSYNTHETIC PEPTIDOGLYCAN TRANSGLYCOSYLASE"/>
    <property type="match status" value="1"/>
</dbReference>
<dbReference type="InterPro" id="IPR023346">
    <property type="entry name" value="Lysozyme-like_dom_sf"/>
</dbReference>
<keyword evidence="8 11" id="KW-1133">Transmembrane helix</keyword>
<keyword evidence="3 11" id="KW-0328">Glycosyltransferase</keyword>
<dbReference type="NCBIfam" id="TIGR02070">
    <property type="entry name" value="mono_pep_trsgly"/>
    <property type="match status" value="1"/>
</dbReference>
<dbReference type="GO" id="GO:0008955">
    <property type="term" value="F:peptidoglycan glycosyltransferase activity"/>
    <property type="evidence" value="ECO:0007669"/>
    <property type="project" value="UniProtKB-UniRule"/>
</dbReference>
<feature type="region of interest" description="Disordered" evidence="12">
    <location>
        <begin position="1"/>
        <end position="22"/>
    </location>
</feature>
<evidence type="ECO:0000313" key="14">
    <source>
        <dbReference type="EMBL" id="MQY48000.1"/>
    </source>
</evidence>
<feature type="compositionally biased region" description="Basic and acidic residues" evidence="12">
    <location>
        <begin position="11"/>
        <end position="20"/>
    </location>
</feature>
<keyword evidence="2 11" id="KW-0997">Cell inner membrane</keyword>
<protein>
    <recommendedName>
        <fullName evidence="11">Biosynthetic peptidoglycan transglycosylase</fullName>
        <ecNumber evidence="11">2.4.99.28</ecNumber>
    </recommendedName>
    <alternativeName>
        <fullName evidence="11">Glycan polymerase</fullName>
    </alternativeName>
    <alternativeName>
        <fullName evidence="11">Peptidoglycan glycosyltransferase MtgA</fullName>
        <shortName evidence="11">PGT</shortName>
    </alternativeName>
</protein>
<evidence type="ECO:0000256" key="11">
    <source>
        <dbReference type="HAMAP-Rule" id="MF_00766"/>
    </source>
</evidence>